<proteinExistence type="inferred from homology"/>
<dbReference type="CDD" id="cd06503">
    <property type="entry name" value="ATP-synt_Fo_b"/>
    <property type="match status" value="1"/>
</dbReference>
<keyword evidence="15" id="KW-0175">Coiled coil</keyword>
<evidence type="ECO:0000256" key="9">
    <source>
        <dbReference type="ARBA" id="ARBA00023310"/>
    </source>
</evidence>
<evidence type="ECO:0000256" key="2">
    <source>
        <dbReference type="ARBA" id="ARBA00022448"/>
    </source>
</evidence>
<evidence type="ECO:0000256" key="1">
    <source>
        <dbReference type="ARBA" id="ARBA00005513"/>
    </source>
</evidence>
<accession>A0A086YCD9</accession>
<keyword evidence="8 13" id="KW-0472">Membrane</keyword>
<comment type="similarity">
    <text evidence="1 13 14">Belongs to the ATPase B chain family.</text>
</comment>
<comment type="subcellular location">
    <subcellularLocation>
        <location evidence="13">Cell membrane</location>
        <topology evidence="13">Single-pass membrane protein</topology>
    </subcellularLocation>
    <subcellularLocation>
        <location evidence="12">Endomembrane system</location>
        <topology evidence="12">Single-pass membrane protein</topology>
    </subcellularLocation>
</comment>
<evidence type="ECO:0000256" key="14">
    <source>
        <dbReference type="RuleBase" id="RU003848"/>
    </source>
</evidence>
<name>A0A086YCD9_9RHOB</name>
<protein>
    <recommendedName>
        <fullName evidence="13">ATP synthase subunit b</fullName>
    </recommendedName>
    <alternativeName>
        <fullName evidence="13">ATP synthase F(0) sector subunit b</fullName>
    </alternativeName>
    <alternativeName>
        <fullName evidence="13">ATPase subunit I</fullName>
    </alternativeName>
    <alternativeName>
        <fullName evidence="13">F-type ATPase subunit b</fullName>
        <shortName evidence="13">F-ATPase subunit b</shortName>
    </alternativeName>
</protein>
<dbReference type="GO" id="GO:0012505">
    <property type="term" value="C:endomembrane system"/>
    <property type="evidence" value="ECO:0007669"/>
    <property type="project" value="UniProtKB-SubCell"/>
</dbReference>
<keyword evidence="2 13" id="KW-0813">Transport</keyword>
<comment type="subunit">
    <text evidence="13">F-type ATPases have 2 components, F(1) - the catalytic core - and F(0) - the membrane proton channel. F(1) has five subunits: alpha(3), beta(3), gamma(1), delta(1), epsilon(1). F(0) has three main subunits: a(1), b(2) and c(10-14). The alpha and beta chains form an alternating ring which encloses part of the gamma chain. F(1) is attached to F(0) by a central stalk formed by the gamma and epsilon chains, while a peripheral stalk is formed by the delta and b chains.</text>
</comment>
<organism evidence="16 17">
    <name type="scientific">Haematobacter massiliensis</name>
    <dbReference type="NCBI Taxonomy" id="195105"/>
    <lineage>
        <taxon>Bacteria</taxon>
        <taxon>Pseudomonadati</taxon>
        <taxon>Pseudomonadota</taxon>
        <taxon>Alphaproteobacteria</taxon>
        <taxon>Rhodobacterales</taxon>
        <taxon>Paracoccaceae</taxon>
        <taxon>Haematobacter</taxon>
    </lineage>
</organism>
<feature type="transmembrane region" description="Helical" evidence="13">
    <location>
        <begin position="26"/>
        <end position="45"/>
    </location>
</feature>
<evidence type="ECO:0000256" key="7">
    <source>
        <dbReference type="ARBA" id="ARBA00023065"/>
    </source>
</evidence>
<dbReference type="PANTHER" id="PTHR33445:SF1">
    <property type="entry name" value="ATP SYNTHASE SUBUNIT B"/>
    <property type="match status" value="1"/>
</dbReference>
<evidence type="ECO:0000256" key="10">
    <source>
        <dbReference type="ARBA" id="ARBA00025198"/>
    </source>
</evidence>
<dbReference type="InterPro" id="IPR050059">
    <property type="entry name" value="ATP_synthase_B_chain"/>
</dbReference>
<dbReference type="GO" id="GO:0045259">
    <property type="term" value="C:proton-transporting ATP synthase complex"/>
    <property type="evidence" value="ECO:0007669"/>
    <property type="project" value="UniProtKB-KW"/>
</dbReference>
<evidence type="ECO:0000313" key="17">
    <source>
        <dbReference type="Proteomes" id="UP000028826"/>
    </source>
</evidence>
<evidence type="ECO:0000256" key="6">
    <source>
        <dbReference type="ARBA" id="ARBA00022989"/>
    </source>
</evidence>
<evidence type="ECO:0000256" key="11">
    <source>
        <dbReference type="ARBA" id="ARBA00025614"/>
    </source>
</evidence>
<dbReference type="eggNOG" id="COG0711">
    <property type="taxonomic scope" value="Bacteria"/>
</dbReference>
<evidence type="ECO:0000313" key="16">
    <source>
        <dbReference type="EMBL" id="KFI31939.1"/>
    </source>
</evidence>
<keyword evidence="17" id="KW-1185">Reference proteome</keyword>
<evidence type="ECO:0000256" key="15">
    <source>
        <dbReference type="SAM" id="Coils"/>
    </source>
</evidence>
<dbReference type="Pfam" id="PF00430">
    <property type="entry name" value="ATP-synt_B"/>
    <property type="match status" value="1"/>
</dbReference>
<keyword evidence="4 13" id="KW-0812">Transmembrane</keyword>
<gene>
    <name evidence="13" type="primary">atpF</name>
    <name evidence="16" type="ORF">CN97_05870</name>
</gene>
<comment type="function">
    <text evidence="10 13">F(1)F(0) ATP synthase produces ATP from ADP in the presence of a proton or sodium gradient. F-type ATPases consist of two structural domains, F(1) containing the extramembraneous catalytic core and F(0) containing the membrane proton channel, linked together by a central stalk and a peripheral stalk. During catalysis, ATP synthesis in the catalytic domain of F(1) is coupled via a rotary mechanism of the central stalk subunits to proton translocation.</text>
</comment>
<evidence type="ECO:0000256" key="3">
    <source>
        <dbReference type="ARBA" id="ARBA00022547"/>
    </source>
</evidence>
<dbReference type="STRING" id="195105.CN97_05870"/>
<keyword evidence="7 13" id="KW-0406">Ion transport</keyword>
<sequence length="173" mass="18348">MDYAQEETVAAAGMPQLDFSVWPNQIFWLLIALGAIYFILTRIALPRISGVLSERNGTIANDIAQAEELRLKAKAAEEAYTQALADARSESSRIAEAARAEIQKDLDAAIAHADAEIAARTAESEARIAEIHAGAAESVREVAHEAARAIVGALGGRAADDALAQAVDQRVKG</sequence>
<feature type="coiled-coil region" evidence="15">
    <location>
        <begin position="59"/>
        <end position="86"/>
    </location>
</feature>
<evidence type="ECO:0000256" key="13">
    <source>
        <dbReference type="HAMAP-Rule" id="MF_01398"/>
    </source>
</evidence>
<keyword evidence="16" id="KW-0378">Hydrolase</keyword>
<keyword evidence="5 13" id="KW-0375">Hydrogen ion transport</keyword>
<keyword evidence="6 13" id="KW-1133">Transmembrane helix</keyword>
<dbReference type="GO" id="GO:0046933">
    <property type="term" value="F:proton-transporting ATP synthase activity, rotational mechanism"/>
    <property type="evidence" value="ECO:0007669"/>
    <property type="project" value="UniProtKB-UniRule"/>
</dbReference>
<keyword evidence="13" id="KW-1003">Cell membrane</keyword>
<comment type="function">
    <text evidence="11">Component of the F(0) channel, it forms part of the peripheral stalk, linking F(1) to F(0). The b'-subunit is a diverged and duplicated form of b found in plants and photosynthetic bacteria.</text>
</comment>
<dbReference type="PANTHER" id="PTHR33445">
    <property type="entry name" value="ATP SYNTHASE SUBUNIT B', CHLOROPLASTIC"/>
    <property type="match status" value="1"/>
</dbReference>
<keyword evidence="9 13" id="KW-0066">ATP synthesis</keyword>
<dbReference type="EMBL" id="JGYG01000001">
    <property type="protein sequence ID" value="KFI31939.1"/>
    <property type="molecule type" value="Genomic_DNA"/>
</dbReference>
<dbReference type="GO" id="GO:0016787">
    <property type="term" value="F:hydrolase activity"/>
    <property type="evidence" value="ECO:0007669"/>
    <property type="project" value="UniProtKB-KW"/>
</dbReference>
<dbReference type="AlphaFoldDB" id="A0A086YCD9"/>
<evidence type="ECO:0000256" key="5">
    <source>
        <dbReference type="ARBA" id="ARBA00022781"/>
    </source>
</evidence>
<dbReference type="RefSeq" id="WP_035706077.1">
    <property type="nucleotide sequence ID" value="NZ_CAMIFG010000084.1"/>
</dbReference>
<reference evidence="16 17" key="1">
    <citation type="submission" date="2014-03" db="EMBL/GenBank/DDBJ databases">
        <title>Genome of Haematobacter massiliensis CCUG 47968.</title>
        <authorList>
            <person name="Wang D."/>
            <person name="Wang G."/>
        </authorList>
    </citation>
    <scope>NUCLEOTIDE SEQUENCE [LARGE SCALE GENOMIC DNA]</scope>
    <source>
        <strain evidence="16 17">CCUG 47968</strain>
    </source>
</reference>
<keyword evidence="3 13" id="KW-0138">CF(0)</keyword>
<evidence type="ECO:0000256" key="8">
    <source>
        <dbReference type="ARBA" id="ARBA00023136"/>
    </source>
</evidence>
<comment type="caution">
    <text evidence="16">The sequence shown here is derived from an EMBL/GenBank/DDBJ whole genome shotgun (WGS) entry which is preliminary data.</text>
</comment>
<evidence type="ECO:0000256" key="12">
    <source>
        <dbReference type="ARBA" id="ARBA00037847"/>
    </source>
</evidence>
<dbReference type="NCBIfam" id="NF009988">
    <property type="entry name" value="PRK13454.1"/>
    <property type="match status" value="1"/>
</dbReference>
<dbReference type="HAMAP" id="MF_01398">
    <property type="entry name" value="ATP_synth_b_bprime"/>
    <property type="match status" value="1"/>
</dbReference>
<dbReference type="Proteomes" id="UP000028826">
    <property type="component" value="Unassembled WGS sequence"/>
</dbReference>
<dbReference type="GO" id="GO:0046961">
    <property type="term" value="F:proton-transporting ATPase activity, rotational mechanism"/>
    <property type="evidence" value="ECO:0007669"/>
    <property type="project" value="TreeGrafter"/>
</dbReference>
<dbReference type="InterPro" id="IPR002146">
    <property type="entry name" value="ATP_synth_b/b'su_bac/chlpt"/>
</dbReference>
<dbReference type="GO" id="GO:0005886">
    <property type="term" value="C:plasma membrane"/>
    <property type="evidence" value="ECO:0007669"/>
    <property type="project" value="UniProtKB-SubCell"/>
</dbReference>
<evidence type="ECO:0000256" key="4">
    <source>
        <dbReference type="ARBA" id="ARBA00022692"/>
    </source>
</evidence>